<dbReference type="AlphaFoldDB" id="A0A6M3LRL8"/>
<evidence type="ECO:0000313" key="1">
    <source>
        <dbReference type="EMBL" id="QJA68582.1"/>
    </source>
</evidence>
<proteinExistence type="predicted"/>
<reference evidence="2" key="1">
    <citation type="submission" date="2020-03" db="EMBL/GenBank/DDBJ databases">
        <title>The deep terrestrial virosphere.</title>
        <authorList>
            <person name="Holmfeldt K."/>
            <person name="Nilsson E."/>
            <person name="Simone D."/>
            <person name="Lopez-Fernandez M."/>
            <person name="Wu X."/>
            <person name="de Brujin I."/>
            <person name="Lundin D."/>
            <person name="Andersson A."/>
            <person name="Bertilsson S."/>
            <person name="Dopson M."/>
        </authorList>
    </citation>
    <scope>NUCLEOTIDE SEQUENCE</scope>
    <source>
        <strain evidence="1">MM415A06122</strain>
        <strain evidence="2">MM415B05879</strain>
    </source>
</reference>
<dbReference type="EMBL" id="MT143533">
    <property type="protein sequence ID" value="QJA97880.1"/>
    <property type="molecule type" value="Genomic_DNA"/>
</dbReference>
<dbReference type="EMBL" id="MT141630">
    <property type="protein sequence ID" value="QJA68582.1"/>
    <property type="molecule type" value="Genomic_DNA"/>
</dbReference>
<gene>
    <name evidence="1" type="ORF">MM415A06122_0003</name>
    <name evidence="2" type="ORF">MM415B05879_0003</name>
</gene>
<evidence type="ECO:0000313" key="2">
    <source>
        <dbReference type="EMBL" id="QJA97880.1"/>
    </source>
</evidence>
<protein>
    <submittedName>
        <fullName evidence="2">Uncharacterized protein</fullName>
    </submittedName>
</protein>
<name>A0A6M3LRL8_9ZZZZ</name>
<accession>A0A6M3LRL8</accession>
<sequence length="65" mass="7954">MRYAAVIRISEQCSPDDFEWNTYIKEITKEITINDLIEWQKRKWKHDGALQKGERIWPMIIQEME</sequence>
<organism evidence="2">
    <name type="scientific">viral metagenome</name>
    <dbReference type="NCBI Taxonomy" id="1070528"/>
    <lineage>
        <taxon>unclassified sequences</taxon>
        <taxon>metagenomes</taxon>
        <taxon>organismal metagenomes</taxon>
    </lineage>
</organism>